<organism evidence="4 5">
    <name type="scientific">Candida tropicalis (strain ATCC MYA-3404 / T1)</name>
    <name type="common">Yeast</name>
    <dbReference type="NCBI Taxonomy" id="294747"/>
    <lineage>
        <taxon>Eukaryota</taxon>
        <taxon>Fungi</taxon>
        <taxon>Dikarya</taxon>
        <taxon>Ascomycota</taxon>
        <taxon>Saccharomycotina</taxon>
        <taxon>Pichiomycetes</taxon>
        <taxon>Debaryomycetaceae</taxon>
        <taxon>Candida/Lodderomyces clade</taxon>
        <taxon>Candida</taxon>
    </lineage>
</organism>
<dbReference type="PANTHER" id="PTHR10366:SF564">
    <property type="entry name" value="STEROL-4-ALPHA-CARBOXYLATE 3-DEHYDROGENASE, DECARBOXYLATING"/>
    <property type="match status" value="1"/>
</dbReference>
<keyword evidence="1" id="KW-0560">Oxidoreductase</keyword>
<dbReference type="VEuPathDB" id="FungiDB:CTRG_04880"/>
<feature type="domain" description="NAD-dependent epimerase/dehydratase" evidence="3">
    <location>
        <begin position="5"/>
        <end position="259"/>
    </location>
</feature>
<sequence length="338" mass="37950">MSQTVFVTGATGYLAKHIIGYLMEKGYSVVGSVRSKEKGEILSKLFNTDKFSYEVVEVLEKEHAFDEALKKHPEVTIFIHTASPGGNTKTEEYEKDIIIPAIEGTKFALKSIQDTSPQITRVVLTSSVAAMKPLIATHDVTIPYSDQDYSDIKLEQAINSSRAAYTASKAYSEKEAFKFIEINKPNFTLSSVNPVFTFGPVEFIEEIRGLDKLPSTAEFVNSVLKFPKQMVKIPPFQGAFIDVRDVAKAHVIAFEKDEAQGKRLLVEQEKFSFQLLLNIIRENFPDLRDNLPIGEPDVDVSKWSKADDSESRRILGIEYIPLKTSVFDLINQVLESKK</sequence>
<name>C5MFN7_CANTT</name>
<dbReference type="InterPro" id="IPR036291">
    <property type="entry name" value="NAD(P)-bd_dom_sf"/>
</dbReference>
<evidence type="ECO:0000259" key="3">
    <source>
        <dbReference type="Pfam" id="PF01370"/>
    </source>
</evidence>
<dbReference type="OrthoDB" id="2735536at2759"/>
<dbReference type="HOGENOM" id="CLU_007383_9_2_1"/>
<dbReference type="Proteomes" id="UP000002037">
    <property type="component" value="Unassembled WGS sequence"/>
</dbReference>
<dbReference type="InterPro" id="IPR001509">
    <property type="entry name" value="Epimerase_deHydtase"/>
</dbReference>
<dbReference type="RefSeq" id="XP_002550582.1">
    <property type="nucleotide sequence ID" value="XM_002550536.1"/>
</dbReference>
<evidence type="ECO:0000313" key="4">
    <source>
        <dbReference type="EMBL" id="EER31150.1"/>
    </source>
</evidence>
<dbReference type="AlphaFoldDB" id="C5MFN7"/>
<dbReference type="InterPro" id="IPR050425">
    <property type="entry name" value="NAD(P)_dehydrat-like"/>
</dbReference>
<reference evidence="4 5" key="1">
    <citation type="journal article" date="2009" name="Nature">
        <title>Evolution of pathogenicity and sexual reproduction in eight Candida genomes.</title>
        <authorList>
            <person name="Butler G."/>
            <person name="Rasmussen M.D."/>
            <person name="Lin M.F."/>
            <person name="Santos M.A."/>
            <person name="Sakthikumar S."/>
            <person name="Munro C.A."/>
            <person name="Rheinbay E."/>
            <person name="Grabherr M."/>
            <person name="Forche A."/>
            <person name="Reedy J.L."/>
            <person name="Agrafioti I."/>
            <person name="Arnaud M.B."/>
            <person name="Bates S."/>
            <person name="Brown A.J."/>
            <person name="Brunke S."/>
            <person name="Costanzo M.C."/>
            <person name="Fitzpatrick D.A."/>
            <person name="de Groot P.W."/>
            <person name="Harris D."/>
            <person name="Hoyer L.L."/>
            <person name="Hube B."/>
            <person name="Klis F.M."/>
            <person name="Kodira C."/>
            <person name="Lennard N."/>
            <person name="Logue M.E."/>
            <person name="Martin R."/>
            <person name="Neiman A.M."/>
            <person name="Nikolaou E."/>
            <person name="Quail M.A."/>
            <person name="Quinn J."/>
            <person name="Santos M.C."/>
            <person name="Schmitzberger F.F."/>
            <person name="Sherlock G."/>
            <person name="Shah P."/>
            <person name="Silverstein K.A."/>
            <person name="Skrzypek M.S."/>
            <person name="Soll D."/>
            <person name="Staggs R."/>
            <person name="Stansfield I."/>
            <person name="Stumpf M.P."/>
            <person name="Sudbery P.E."/>
            <person name="Srikantha T."/>
            <person name="Zeng Q."/>
            <person name="Berman J."/>
            <person name="Berriman M."/>
            <person name="Heitman J."/>
            <person name="Gow N.A."/>
            <person name="Lorenz M.C."/>
            <person name="Birren B.W."/>
            <person name="Kellis M."/>
            <person name="Cuomo C.A."/>
        </authorList>
    </citation>
    <scope>NUCLEOTIDE SEQUENCE [LARGE SCALE GENOMIC DNA]</scope>
    <source>
        <strain evidence="5">ATCC MYA-3404 / T1</strain>
    </source>
</reference>
<dbReference type="PANTHER" id="PTHR10366">
    <property type="entry name" value="NAD DEPENDENT EPIMERASE/DEHYDRATASE"/>
    <property type="match status" value="1"/>
</dbReference>
<dbReference type="GeneID" id="8298883"/>
<accession>C5MFN7</accession>
<evidence type="ECO:0000256" key="2">
    <source>
        <dbReference type="ARBA" id="ARBA00023445"/>
    </source>
</evidence>
<proteinExistence type="inferred from homology"/>
<dbReference type="FunFam" id="3.40.50.720:FF:000191">
    <property type="entry name" value="Methylglyoxal reductase (NADPH-dependent)"/>
    <property type="match status" value="1"/>
</dbReference>
<dbReference type="SUPFAM" id="SSF51735">
    <property type="entry name" value="NAD(P)-binding Rossmann-fold domains"/>
    <property type="match status" value="1"/>
</dbReference>
<dbReference type="EMBL" id="GG692401">
    <property type="protein sequence ID" value="EER31150.1"/>
    <property type="molecule type" value="Genomic_DNA"/>
</dbReference>
<keyword evidence="5" id="KW-1185">Reference proteome</keyword>
<evidence type="ECO:0000256" key="1">
    <source>
        <dbReference type="ARBA" id="ARBA00023002"/>
    </source>
</evidence>
<dbReference type="eggNOG" id="KOG1502">
    <property type="taxonomic scope" value="Eukaryota"/>
</dbReference>
<gene>
    <name evidence="4" type="ORF">CTRG_04880</name>
</gene>
<dbReference type="Pfam" id="PF01370">
    <property type="entry name" value="Epimerase"/>
    <property type="match status" value="1"/>
</dbReference>
<dbReference type="GO" id="GO:0016616">
    <property type="term" value="F:oxidoreductase activity, acting on the CH-OH group of donors, NAD or NADP as acceptor"/>
    <property type="evidence" value="ECO:0007669"/>
    <property type="project" value="TreeGrafter"/>
</dbReference>
<evidence type="ECO:0000313" key="5">
    <source>
        <dbReference type="Proteomes" id="UP000002037"/>
    </source>
</evidence>
<dbReference type="Gene3D" id="3.40.50.720">
    <property type="entry name" value="NAD(P)-binding Rossmann-like Domain"/>
    <property type="match status" value="1"/>
</dbReference>
<comment type="similarity">
    <text evidence="2">Belongs to the NAD(P)-dependent epimerase/dehydratase family. Dihydroflavonol-4-reductase subfamily.</text>
</comment>
<protein>
    <recommendedName>
        <fullName evidence="3">NAD-dependent epimerase/dehydratase domain-containing protein</fullName>
    </recommendedName>
</protein>
<dbReference type="KEGG" id="ctp:CTRG_04880"/>
<dbReference type="STRING" id="294747.C5MFN7"/>